<feature type="non-terminal residue" evidence="1">
    <location>
        <position position="40"/>
    </location>
</feature>
<keyword evidence="2" id="KW-1185">Reference proteome</keyword>
<dbReference type="AlphaFoldDB" id="A0A8X6TI79"/>
<proteinExistence type="predicted"/>
<reference evidence="1" key="1">
    <citation type="submission" date="2020-08" db="EMBL/GenBank/DDBJ databases">
        <title>Multicomponent nature underlies the extraordinary mechanical properties of spider dragline silk.</title>
        <authorList>
            <person name="Kono N."/>
            <person name="Nakamura H."/>
            <person name="Mori M."/>
            <person name="Yoshida Y."/>
            <person name="Ohtoshi R."/>
            <person name="Malay A.D."/>
            <person name="Moran D.A.P."/>
            <person name="Tomita M."/>
            <person name="Numata K."/>
            <person name="Arakawa K."/>
        </authorList>
    </citation>
    <scope>NUCLEOTIDE SEQUENCE</scope>
</reference>
<evidence type="ECO:0000313" key="2">
    <source>
        <dbReference type="Proteomes" id="UP000887013"/>
    </source>
</evidence>
<protein>
    <submittedName>
        <fullName evidence="1">Uncharacterized protein</fullName>
    </submittedName>
</protein>
<dbReference type="Proteomes" id="UP000887013">
    <property type="component" value="Unassembled WGS sequence"/>
</dbReference>
<sequence>MVRGSGLSSFFRVQFRIKIRRVSKLKHAKSASSEISSIAV</sequence>
<accession>A0A8X6TI79</accession>
<dbReference type="EMBL" id="BMAW01103833">
    <property type="protein sequence ID" value="GFT11153.1"/>
    <property type="molecule type" value="Genomic_DNA"/>
</dbReference>
<evidence type="ECO:0000313" key="1">
    <source>
        <dbReference type="EMBL" id="GFT11153.1"/>
    </source>
</evidence>
<gene>
    <name evidence="1" type="ORF">NPIL_236701</name>
</gene>
<comment type="caution">
    <text evidence="1">The sequence shown here is derived from an EMBL/GenBank/DDBJ whole genome shotgun (WGS) entry which is preliminary data.</text>
</comment>
<name>A0A8X6TI79_NEPPI</name>
<organism evidence="1 2">
    <name type="scientific">Nephila pilipes</name>
    <name type="common">Giant wood spider</name>
    <name type="synonym">Nephila maculata</name>
    <dbReference type="NCBI Taxonomy" id="299642"/>
    <lineage>
        <taxon>Eukaryota</taxon>
        <taxon>Metazoa</taxon>
        <taxon>Ecdysozoa</taxon>
        <taxon>Arthropoda</taxon>
        <taxon>Chelicerata</taxon>
        <taxon>Arachnida</taxon>
        <taxon>Araneae</taxon>
        <taxon>Araneomorphae</taxon>
        <taxon>Entelegynae</taxon>
        <taxon>Araneoidea</taxon>
        <taxon>Nephilidae</taxon>
        <taxon>Nephila</taxon>
    </lineage>
</organism>